<sequence length="455" mass="50290">MEVSLLKQLKKIRLATPQLISLGFATVILVGSLLLMLPISSRTGEVTSFIDALFTATSATCVTGLTTVNTAEHWTPFGQFVILVMIETGGLGFMSLPVFFFMIAKKKINLRTRMILKDALNLEQMNGSVNLMRYILLTSVIIQSLGSFALSFSFVPKYGWLKGIWFSIFHSVSSFCNAGFDLLGDSLANDQQDIWLLFVIMILIIAGGLGFLVWFDLIRYRKQKRLSLHSKIALLMTGSLLFFGTLGFYVTEHNGHFLVAGNELQRFFNTMFMAVTPRTAGYYSVNYFEMSHAGLILTIVLMYIGGTSGSTAGGLKTTTFGVLLIQMKSILKGRNRAEFSGRTIPADAIFRALTLFFITLTLCIFATMILSVTEKIPDVDGLGLEYIVFEVISAFGTVGLTMGLTPELSIIGKVIIISLMFIGRVGIMTVLFSLIAKARQQEQHFKYPEESVLIG</sequence>
<dbReference type="GO" id="GO:0015379">
    <property type="term" value="F:potassium:chloride symporter activity"/>
    <property type="evidence" value="ECO:0007669"/>
    <property type="project" value="InterPro"/>
</dbReference>
<feature type="transmembrane region" description="Helical" evidence="10">
    <location>
        <begin position="348"/>
        <end position="372"/>
    </location>
</feature>
<reference evidence="11 12" key="1">
    <citation type="submission" date="2014-12" db="EMBL/GenBank/DDBJ databases">
        <title>Draft genome sequences of 29 type strains of Enterococci.</title>
        <authorList>
            <person name="Zhong Z."/>
            <person name="Sun Z."/>
            <person name="Liu W."/>
            <person name="Zhang W."/>
            <person name="Zhang H."/>
        </authorList>
    </citation>
    <scope>NUCLEOTIDE SEQUENCE [LARGE SCALE GENOMIC DNA]</scope>
    <source>
        <strain evidence="11 12">DSM 21207</strain>
    </source>
</reference>
<keyword evidence="7 10" id="KW-1133">Transmembrane helix</keyword>
<dbReference type="InterPro" id="IPR003445">
    <property type="entry name" value="Cat_transpt"/>
</dbReference>
<accession>A0A1L8R2K6</accession>
<proteinExistence type="predicted"/>
<keyword evidence="4" id="KW-0633">Potassium transport</keyword>
<dbReference type="STRING" id="317010.RU96_GL001439"/>
<evidence type="ECO:0000256" key="8">
    <source>
        <dbReference type="ARBA" id="ARBA00023065"/>
    </source>
</evidence>
<keyword evidence="8" id="KW-0406">Ion transport</keyword>
<dbReference type="GO" id="GO:0005886">
    <property type="term" value="C:plasma membrane"/>
    <property type="evidence" value="ECO:0007669"/>
    <property type="project" value="UniProtKB-SubCell"/>
</dbReference>
<dbReference type="Proteomes" id="UP000182835">
    <property type="component" value="Unassembled WGS sequence"/>
</dbReference>
<name>A0A1L8R2K6_9ENTE</name>
<evidence type="ECO:0000313" key="11">
    <source>
        <dbReference type="EMBL" id="OJG14009.1"/>
    </source>
</evidence>
<evidence type="ECO:0000256" key="7">
    <source>
        <dbReference type="ARBA" id="ARBA00022989"/>
    </source>
</evidence>
<evidence type="ECO:0000256" key="5">
    <source>
        <dbReference type="ARBA" id="ARBA00022692"/>
    </source>
</evidence>
<evidence type="ECO:0000313" key="12">
    <source>
        <dbReference type="Proteomes" id="UP000182835"/>
    </source>
</evidence>
<keyword evidence="2" id="KW-0813">Transport</keyword>
<evidence type="ECO:0000256" key="10">
    <source>
        <dbReference type="SAM" id="Phobius"/>
    </source>
</evidence>
<dbReference type="InterPro" id="IPR004772">
    <property type="entry name" value="TrkH"/>
</dbReference>
<feature type="transmembrane region" description="Helical" evidence="10">
    <location>
        <begin position="410"/>
        <end position="436"/>
    </location>
</feature>
<evidence type="ECO:0000256" key="6">
    <source>
        <dbReference type="ARBA" id="ARBA00022958"/>
    </source>
</evidence>
<comment type="subcellular location">
    <subcellularLocation>
        <location evidence="1">Cell membrane</location>
        <topology evidence="1">Multi-pass membrane protein</topology>
    </subcellularLocation>
</comment>
<feature type="transmembrane region" description="Helical" evidence="10">
    <location>
        <begin position="232"/>
        <end position="250"/>
    </location>
</feature>
<keyword evidence="3" id="KW-1003">Cell membrane</keyword>
<dbReference type="PANTHER" id="PTHR32024">
    <property type="entry name" value="TRK SYSTEM POTASSIUM UPTAKE PROTEIN TRKG-RELATED"/>
    <property type="match status" value="1"/>
</dbReference>
<evidence type="ECO:0000256" key="9">
    <source>
        <dbReference type="ARBA" id="ARBA00023136"/>
    </source>
</evidence>
<dbReference type="Pfam" id="PF02386">
    <property type="entry name" value="TrkH"/>
    <property type="match status" value="1"/>
</dbReference>
<gene>
    <name evidence="11" type="ORF">RU96_GL001439</name>
</gene>
<keyword evidence="5 10" id="KW-0812">Transmembrane</keyword>
<dbReference type="EMBL" id="JXKG01000027">
    <property type="protein sequence ID" value="OJG14009.1"/>
    <property type="molecule type" value="Genomic_DNA"/>
</dbReference>
<evidence type="ECO:0000256" key="2">
    <source>
        <dbReference type="ARBA" id="ARBA00022448"/>
    </source>
</evidence>
<evidence type="ECO:0000256" key="4">
    <source>
        <dbReference type="ARBA" id="ARBA00022538"/>
    </source>
</evidence>
<dbReference type="AlphaFoldDB" id="A0A1L8R2K6"/>
<feature type="transmembrane region" description="Helical" evidence="10">
    <location>
        <begin position="20"/>
        <end position="37"/>
    </location>
</feature>
<feature type="transmembrane region" description="Helical" evidence="10">
    <location>
        <begin position="134"/>
        <end position="155"/>
    </location>
</feature>
<evidence type="ECO:0000256" key="1">
    <source>
        <dbReference type="ARBA" id="ARBA00004651"/>
    </source>
</evidence>
<comment type="caution">
    <text evidence="11">The sequence shown here is derived from an EMBL/GenBank/DDBJ whole genome shotgun (WGS) entry which is preliminary data.</text>
</comment>
<feature type="transmembrane region" description="Helical" evidence="10">
    <location>
        <begin position="80"/>
        <end position="104"/>
    </location>
</feature>
<feature type="transmembrane region" description="Helical" evidence="10">
    <location>
        <begin position="194"/>
        <end position="220"/>
    </location>
</feature>
<evidence type="ECO:0000256" key="3">
    <source>
        <dbReference type="ARBA" id="ARBA00022475"/>
    </source>
</evidence>
<keyword evidence="6" id="KW-0630">Potassium</keyword>
<dbReference type="NCBIfam" id="TIGR00933">
    <property type="entry name" value="2a38"/>
    <property type="match status" value="1"/>
</dbReference>
<protein>
    <submittedName>
        <fullName evidence="11">Trk system potassium uptake protein TrkH</fullName>
    </submittedName>
</protein>
<feature type="transmembrane region" description="Helical" evidence="10">
    <location>
        <begin position="384"/>
        <end position="404"/>
    </location>
</feature>
<keyword evidence="9 10" id="KW-0472">Membrane</keyword>
<feature type="transmembrane region" description="Helical" evidence="10">
    <location>
        <begin position="49"/>
        <end position="68"/>
    </location>
</feature>
<organism evidence="11 12">
    <name type="scientific">Enterococcus canintestini</name>
    <dbReference type="NCBI Taxonomy" id="317010"/>
    <lineage>
        <taxon>Bacteria</taxon>
        <taxon>Bacillati</taxon>
        <taxon>Bacillota</taxon>
        <taxon>Bacilli</taxon>
        <taxon>Lactobacillales</taxon>
        <taxon>Enterococcaceae</taxon>
        <taxon>Enterococcus</taxon>
    </lineage>
</organism>
<dbReference type="PANTHER" id="PTHR32024:SF1">
    <property type="entry name" value="KTR SYSTEM POTASSIUM UPTAKE PROTEIN B"/>
    <property type="match status" value="1"/>
</dbReference>